<dbReference type="EMBL" id="KN847499">
    <property type="protein sequence ID" value="KIW10984.1"/>
    <property type="molecule type" value="Genomic_DNA"/>
</dbReference>
<evidence type="ECO:0000256" key="7">
    <source>
        <dbReference type="PIRSR" id="PIRSR601461-1"/>
    </source>
</evidence>
<feature type="chain" id="PRO_5002249848" description="Peptidase A1 domain-containing protein" evidence="10">
    <location>
        <begin position="17"/>
        <end position="508"/>
    </location>
</feature>
<dbReference type="PRINTS" id="PR00792">
    <property type="entry name" value="PEPSIN"/>
</dbReference>
<accession>A0A0D2BHZ9</accession>
<evidence type="ECO:0000256" key="6">
    <source>
        <dbReference type="ARBA" id="ARBA00022801"/>
    </source>
</evidence>
<evidence type="ECO:0000313" key="12">
    <source>
        <dbReference type="EMBL" id="KIW10984.1"/>
    </source>
</evidence>
<dbReference type="VEuPathDB" id="FungiDB:PV08_10283"/>
<evidence type="ECO:0000256" key="8">
    <source>
        <dbReference type="PIRSR" id="PIRSR601461-2"/>
    </source>
</evidence>
<evidence type="ECO:0000256" key="3">
    <source>
        <dbReference type="ARBA" id="ARBA00022670"/>
    </source>
</evidence>
<evidence type="ECO:0000256" key="2">
    <source>
        <dbReference type="ARBA" id="ARBA00007447"/>
    </source>
</evidence>
<dbReference type="Proteomes" id="UP000053328">
    <property type="component" value="Unassembled WGS sequence"/>
</dbReference>
<dbReference type="Pfam" id="PF00026">
    <property type="entry name" value="Asp"/>
    <property type="match status" value="1"/>
</dbReference>
<dbReference type="RefSeq" id="XP_016231200.1">
    <property type="nucleotide sequence ID" value="XM_016384598.1"/>
</dbReference>
<comment type="similarity">
    <text evidence="2 9">Belongs to the peptidase A1 family.</text>
</comment>
<evidence type="ECO:0000256" key="5">
    <source>
        <dbReference type="ARBA" id="ARBA00022750"/>
    </source>
</evidence>
<keyword evidence="5 9" id="KW-0064">Aspartyl protease</keyword>
<keyword evidence="4 10" id="KW-0732">Signal</keyword>
<sequence>MKHLILLSGIFTLVLAKSIIFDFWKERPVHRPSLSRRSNDDFSNPLYGDYEKVQYYVNVTIGTPGQRVALQLDTGSSDTWVPSVDAESCADDGCSDFGAFDKNTSSTYHLIEDQVGMFGIMYADGTYASGDYFTDVLSFGENITLKDTTMALANDTVLTEGLMGIGFRSNEASLENDEPFSFPTVPEQLKNQGYIDRVAYSLYLDSYEDNTGSILFGGIDSSKHIGELLALPLSKDDEGNYTEFLVALTQISIHDGKSTRSLTRPTFNTPALLDSGTTDSYLPKKVFDALSDGLGATEDQGSGYAYVPCAYRKSNVSVIYTFGGKDGVNVSVPLSELISEQIDDDSAYENGTPACALNFNPTDDQNGIILGDSFLRSAYVVYDLENKVIALGQAKLGGKSAANSAAITDIPKGTALPGVSRTATVTAAQATSSLDDSPSSSSSSSLSLGAIGTPTFSLPGVSLTAVASPTGTAASAAKGASKDNGAVLVGVSKSTCVMAVLAFVMCML</sequence>
<keyword evidence="6 9" id="KW-0378">Hydrolase</keyword>
<dbReference type="PANTHER" id="PTHR47966:SF65">
    <property type="entry name" value="ASPARTIC-TYPE ENDOPEPTIDASE"/>
    <property type="match status" value="1"/>
</dbReference>
<dbReference type="PROSITE" id="PS51767">
    <property type="entry name" value="PEPTIDASE_A1"/>
    <property type="match status" value="1"/>
</dbReference>
<dbReference type="AlphaFoldDB" id="A0A0D2BHZ9"/>
<reference evidence="12 13" key="1">
    <citation type="submission" date="2015-01" db="EMBL/GenBank/DDBJ databases">
        <title>The Genome Sequence of Exophiala spinifera CBS89968.</title>
        <authorList>
            <consortium name="The Broad Institute Genomics Platform"/>
            <person name="Cuomo C."/>
            <person name="de Hoog S."/>
            <person name="Gorbushina A."/>
            <person name="Stielow B."/>
            <person name="Teixiera M."/>
            <person name="Abouelleil A."/>
            <person name="Chapman S.B."/>
            <person name="Priest M."/>
            <person name="Young S.K."/>
            <person name="Wortman J."/>
            <person name="Nusbaum C."/>
            <person name="Birren B."/>
        </authorList>
    </citation>
    <scope>NUCLEOTIDE SEQUENCE [LARGE SCALE GENOMIC DNA]</scope>
    <source>
        <strain evidence="12 13">CBS 89968</strain>
    </source>
</reference>
<dbReference type="PANTHER" id="PTHR47966">
    <property type="entry name" value="BETA-SITE APP-CLEAVING ENZYME, ISOFORM A-RELATED"/>
    <property type="match status" value="1"/>
</dbReference>
<evidence type="ECO:0000256" key="9">
    <source>
        <dbReference type="RuleBase" id="RU000454"/>
    </source>
</evidence>
<name>A0A0D2BHZ9_9EURO</name>
<dbReference type="InterPro" id="IPR033876">
    <property type="entry name" value="SAP-like"/>
</dbReference>
<feature type="disulfide bond" evidence="8">
    <location>
        <begin position="309"/>
        <end position="355"/>
    </location>
</feature>
<dbReference type="OrthoDB" id="771136at2759"/>
<proteinExistence type="inferred from homology"/>
<feature type="domain" description="Peptidase A1" evidence="11">
    <location>
        <begin position="55"/>
        <end position="392"/>
    </location>
</feature>
<dbReference type="HOGENOM" id="CLU_013253_9_3_1"/>
<dbReference type="Gene3D" id="2.40.70.10">
    <property type="entry name" value="Acid Proteases"/>
    <property type="match status" value="2"/>
</dbReference>
<dbReference type="GeneID" id="27337366"/>
<dbReference type="InterPro" id="IPR033121">
    <property type="entry name" value="PEPTIDASE_A1"/>
</dbReference>
<dbReference type="CDD" id="cd05474">
    <property type="entry name" value="SAP_like"/>
    <property type="match status" value="1"/>
</dbReference>
<evidence type="ECO:0000256" key="10">
    <source>
        <dbReference type="SAM" id="SignalP"/>
    </source>
</evidence>
<dbReference type="InterPro" id="IPR001461">
    <property type="entry name" value="Aspartic_peptidase_A1"/>
</dbReference>
<dbReference type="PROSITE" id="PS00141">
    <property type="entry name" value="ASP_PROTEASE"/>
    <property type="match status" value="1"/>
</dbReference>
<comment type="subcellular location">
    <subcellularLocation>
        <location evidence="1">Cell membrane</location>
        <topology evidence="1">Lipid-anchor</topology>
        <topology evidence="1">GPI-anchor</topology>
    </subcellularLocation>
</comment>
<feature type="active site" evidence="7">
    <location>
        <position position="274"/>
    </location>
</feature>
<evidence type="ECO:0000313" key="13">
    <source>
        <dbReference type="Proteomes" id="UP000053328"/>
    </source>
</evidence>
<feature type="active site" evidence="7">
    <location>
        <position position="73"/>
    </location>
</feature>
<dbReference type="SUPFAM" id="SSF50630">
    <property type="entry name" value="Acid proteases"/>
    <property type="match status" value="1"/>
</dbReference>
<keyword evidence="3 9" id="KW-0645">Protease</keyword>
<evidence type="ECO:0000256" key="4">
    <source>
        <dbReference type="ARBA" id="ARBA00022729"/>
    </source>
</evidence>
<gene>
    <name evidence="12" type="ORF">PV08_10283</name>
</gene>
<evidence type="ECO:0000256" key="1">
    <source>
        <dbReference type="ARBA" id="ARBA00004609"/>
    </source>
</evidence>
<feature type="signal peptide" evidence="10">
    <location>
        <begin position="1"/>
        <end position="16"/>
    </location>
</feature>
<dbReference type="GO" id="GO:0006508">
    <property type="term" value="P:proteolysis"/>
    <property type="evidence" value="ECO:0007669"/>
    <property type="project" value="UniProtKB-KW"/>
</dbReference>
<dbReference type="InterPro" id="IPR001969">
    <property type="entry name" value="Aspartic_peptidase_AS"/>
</dbReference>
<evidence type="ECO:0000259" key="11">
    <source>
        <dbReference type="PROSITE" id="PS51767"/>
    </source>
</evidence>
<organism evidence="12 13">
    <name type="scientific">Exophiala spinifera</name>
    <dbReference type="NCBI Taxonomy" id="91928"/>
    <lineage>
        <taxon>Eukaryota</taxon>
        <taxon>Fungi</taxon>
        <taxon>Dikarya</taxon>
        <taxon>Ascomycota</taxon>
        <taxon>Pezizomycotina</taxon>
        <taxon>Eurotiomycetes</taxon>
        <taxon>Chaetothyriomycetidae</taxon>
        <taxon>Chaetothyriales</taxon>
        <taxon>Herpotrichiellaceae</taxon>
        <taxon>Exophiala</taxon>
    </lineage>
</organism>
<dbReference type="GO" id="GO:0005886">
    <property type="term" value="C:plasma membrane"/>
    <property type="evidence" value="ECO:0007669"/>
    <property type="project" value="UniProtKB-SubCell"/>
</dbReference>
<dbReference type="InterPro" id="IPR021109">
    <property type="entry name" value="Peptidase_aspartic_dom_sf"/>
</dbReference>
<protein>
    <recommendedName>
        <fullName evidence="11">Peptidase A1 domain-containing protein</fullName>
    </recommendedName>
</protein>
<keyword evidence="8" id="KW-1015">Disulfide bond</keyword>
<dbReference type="STRING" id="91928.A0A0D2BHZ9"/>
<keyword evidence="13" id="KW-1185">Reference proteome</keyword>
<dbReference type="GO" id="GO:0004190">
    <property type="term" value="F:aspartic-type endopeptidase activity"/>
    <property type="evidence" value="ECO:0007669"/>
    <property type="project" value="UniProtKB-KW"/>
</dbReference>